<dbReference type="SMART" id="SM00089">
    <property type="entry name" value="PKD"/>
    <property type="match status" value="2"/>
</dbReference>
<dbReference type="OrthoDB" id="3202743at2"/>
<dbReference type="Gene3D" id="2.130.10.10">
    <property type="entry name" value="YVTN repeat-like/Quinoprotein amine dehydrogenase"/>
    <property type="match status" value="1"/>
</dbReference>
<dbReference type="Gene3D" id="2.130.10.30">
    <property type="entry name" value="Regulator of chromosome condensation 1/beta-lactamase-inhibitor protein II"/>
    <property type="match status" value="2"/>
</dbReference>
<evidence type="ECO:0000313" key="5">
    <source>
        <dbReference type="Proteomes" id="UP000198583"/>
    </source>
</evidence>
<feature type="domain" description="PKD" evidence="3">
    <location>
        <begin position="448"/>
        <end position="501"/>
    </location>
</feature>
<dbReference type="Pfam" id="PF00801">
    <property type="entry name" value="PKD"/>
    <property type="match status" value="1"/>
</dbReference>
<dbReference type="GO" id="GO:0005085">
    <property type="term" value="F:guanyl-nucleotide exchange factor activity"/>
    <property type="evidence" value="ECO:0007669"/>
    <property type="project" value="TreeGrafter"/>
</dbReference>
<dbReference type="InterPro" id="IPR011047">
    <property type="entry name" value="Quinoprotein_ADH-like_sf"/>
</dbReference>
<dbReference type="InterPro" id="IPR013783">
    <property type="entry name" value="Ig-like_fold"/>
</dbReference>
<evidence type="ECO:0000256" key="1">
    <source>
        <dbReference type="SAM" id="MobiDB-lite"/>
    </source>
</evidence>
<dbReference type="InterPro" id="IPR035986">
    <property type="entry name" value="PKD_dom_sf"/>
</dbReference>
<accession>A0A1I6D2M7</accession>
<keyword evidence="2" id="KW-0732">Signal</keyword>
<dbReference type="Proteomes" id="UP000198583">
    <property type="component" value="Unassembled WGS sequence"/>
</dbReference>
<dbReference type="Pfam" id="PF13540">
    <property type="entry name" value="RCC1_2"/>
    <property type="match status" value="3"/>
</dbReference>
<dbReference type="EMBL" id="FOYL01000001">
    <property type="protein sequence ID" value="SFQ99715.1"/>
    <property type="molecule type" value="Genomic_DNA"/>
</dbReference>
<dbReference type="InterPro" id="IPR015943">
    <property type="entry name" value="WD40/YVTN_repeat-like_dom_sf"/>
</dbReference>
<gene>
    <name evidence="4" type="ORF">SAMN04488564_101913</name>
</gene>
<dbReference type="STRING" id="84724.SAMN04488564_101913"/>
<dbReference type="SUPFAM" id="SSF50998">
    <property type="entry name" value="Quinoprotein alcohol dehydrogenase-like"/>
    <property type="match status" value="1"/>
</dbReference>
<reference evidence="5" key="1">
    <citation type="submission" date="2016-10" db="EMBL/GenBank/DDBJ databases">
        <authorList>
            <person name="Varghese N."/>
            <person name="Submissions S."/>
        </authorList>
    </citation>
    <scope>NUCLEOTIDE SEQUENCE [LARGE SCALE GENOMIC DNA]</scope>
    <source>
        <strain evidence="5">DSM 44232</strain>
    </source>
</reference>
<dbReference type="SUPFAM" id="SSF63829">
    <property type="entry name" value="Calcium-dependent phosphotriesterase"/>
    <property type="match status" value="1"/>
</dbReference>
<dbReference type="CDD" id="cd00146">
    <property type="entry name" value="PKD"/>
    <property type="match status" value="1"/>
</dbReference>
<dbReference type="PROSITE" id="PS50093">
    <property type="entry name" value="PKD"/>
    <property type="match status" value="2"/>
</dbReference>
<evidence type="ECO:0000313" key="4">
    <source>
        <dbReference type="EMBL" id="SFQ99715.1"/>
    </source>
</evidence>
<name>A0A1I6D2M7_9PSEU</name>
<dbReference type="RefSeq" id="WP_093588408.1">
    <property type="nucleotide sequence ID" value="NZ_FOYL01000001.1"/>
</dbReference>
<feature type="compositionally biased region" description="Basic and acidic residues" evidence="1">
    <location>
        <begin position="363"/>
        <end position="375"/>
    </location>
</feature>
<dbReference type="AlphaFoldDB" id="A0A1I6D2M7"/>
<feature type="signal peptide" evidence="2">
    <location>
        <begin position="1"/>
        <end position="18"/>
    </location>
</feature>
<dbReference type="PROSITE" id="PS50012">
    <property type="entry name" value="RCC1_3"/>
    <property type="match status" value="2"/>
</dbReference>
<feature type="chain" id="PRO_5039404928" evidence="2">
    <location>
        <begin position="19"/>
        <end position="866"/>
    </location>
</feature>
<feature type="compositionally biased region" description="Basic and acidic residues" evidence="1">
    <location>
        <begin position="385"/>
        <end position="395"/>
    </location>
</feature>
<dbReference type="GO" id="GO:0005975">
    <property type="term" value="P:carbohydrate metabolic process"/>
    <property type="evidence" value="ECO:0007669"/>
    <property type="project" value="UniProtKB-ARBA"/>
</dbReference>
<dbReference type="PANTHER" id="PTHR45982:SF1">
    <property type="entry name" value="REGULATOR OF CHROMOSOME CONDENSATION"/>
    <property type="match status" value="1"/>
</dbReference>
<evidence type="ECO:0000259" key="3">
    <source>
        <dbReference type="PROSITE" id="PS50093"/>
    </source>
</evidence>
<dbReference type="PANTHER" id="PTHR45982">
    <property type="entry name" value="REGULATOR OF CHROMOSOME CONDENSATION"/>
    <property type="match status" value="1"/>
</dbReference>
<dbReference type="InterPro" id="IPR009091">
    <property type="entry name" value="RCC1/BLIP-II"/>
</dbReference>
<dbReference type="InterPro" id="IPR000408">
    <property type="entry name" value="Reg_chr_condens"/>
</dbReference>
<feature type="domain" description="PKD" evidence="3">
    <location>
        <begin position="516"/>
        <end position="584"/>
    </location>
</feature>
<sequence>MRPLKRRTRLLTALAAVAATTAAVLVVGPGYHSAQVRMHSGTVWLASGRAGEVTLVDGAAAEVMAHVPVAAPDTALTVAQRAGAVVVLDRETGRLSGVDSATERVTPAASVLPPSDGLVVLPAPDALHVVDVHSGMAAAVDPETLAPRGEPRRLADSIRPDGVAVDDRGRLWAIDDRTGDLVWLSDGHRRTRSAAAENGRLTIIGGRPALVDPGRGTAELLDPETGAVTRSTRIDAPADDTTAIGRSADQERLLIAIGSRGELVSCTFDAGCAAPVKVGSAGADLGNPIEVGDHAVVPDRSTGQATIVDLARSRVVAQRQLFDKPVRFELIAHDDVVFFNDPNGDTAGVLDLTGDVRTITKHTGEPVEGDVRPAPDPRAQADQVTKIDRRKDERGLGLPAQTGRATRPTPGPAPTASIEISPDDHGVVGEEFELTMVVRQATATSADWSFGDETPAVAGTTVRHRWQRPGTFTVRATAILGNGGTARSEATVTVTEPGAPPSIIGIAFQRPRPVIGESVHFGADTTGQPDSWSWTVTKDGTAEPEATADTAEFDHRFATAGTYTVSLTITTGTTTARSSRQVKVARGAVKFWGRTIDGDLTPPESVASGVIAIDAGGEHALALKADGSVIAWGDNYSGQSSVPQEALSGVVAIAAGYQHSLALKADGSVIAWGLDMEGVTTVPPEAKHDVVAISTVGTHSLALKKDGSVISWGFICCPYYWGPGPALTGATAIAAGASHSMAVKADGTIVSWGDTREYSCDPVEPVHDVRAVAGGYGPCLALLTDGTLLGWGADHLGPFSVPPAARHDVVAMDVNLWNALVLKADGSVIGWGIDGMAKPSAPVPPEFDRGVLAIAAGATYGLAVVE</sequence>
<dbReference type="InterPro" id="IPR051553">
    <property type="entry name" value="Ran_GTPase-activating"/>
</dbReference>
<dbReference type="GO" id="GO:0005737">
    <property type="term" value="C:cytoplasm"/>
    <property type="evidence" value="ECO:0007669"/>
    <property type="project" value="TreeGrafter"/>
</dbReference>
<dbReference type="SUPFAM" id="SSF50985">
    <property type="entry name" value="RCC1/BLIP-II"/>
    <property type="match status" value="1"/>
</dbReference>
<dbReference type="InterPro" id="IPR022409">
    <property type="entry name" value="PKD/Chitinase_dom"/>
</dbReference>
<proteinExistence type="predicted"/>
<dbReference type="Pfam" id="PF18911">
    <property type="entry name" value="PKD_4"/>
    <property type="match status" value="1"/>
</dbReference>
<protein>
    <submittedName>
        <fullName evidence="4">Alpha-tubulin suppressor</fullName>
    </submittedName>
</protein>
<dbReference type="SUPFAM" id="SSF49299">
    <property type="entry name" value="PKD domain"/>
    <property type="match status" value="2"/>
</dbReference>
<dbReference type="InterPro" id="IPR000601">
    <property type="entry name" value="PKD_dom"/>
</dbReference>
<evidence type="ECO:0000256" key="2">
    <source>
        <dbReference type="SAM" id="SignalP"/>
    </source>
</evidence>
<feature type="region of interest" description="Disordered" evidence="1">
    <location>
        <begin position="363"/>
        <end position="423"/>
    </location>
</feature>
<keyword evidence="5" id="KW-1185">Reference proteome</keyword>
<dbReference type="PROSITE" id="PS00626">
    <property type="entry name" value="RCC1_2"/>
    <property type="match status" value="2"/>
</dbReference>
<organism evidence="4 5">
    <name type="scientific">Lentzea waywayandensis</name>
    <dbReference type="NCBI Taxonomy" id="84724"/>
    <lineage>
        <taxon>Bacteria</taxon>
        <taxon>Bacillati</taxon>
        <taxon>Actinomycetota</taxon>
        <taxon>Actinomycetes</taxon>
        <taxon>Pseudonocardiales</taxon>
        <taxon>Pseudonocardiaceae</taxon>
        <taxon>Lentzea</taxon>
    </lineage>
</organism>
<dbReference type="Gene3D" id="2.60.40.10">
    <property type="entry name" value="Immunoglobulins"/>
    <property type="match status" value="1"/>
</dbReference>